<dbReference type="Proteomes" id="UP001652660">
    <property type="component" value="Chromosome 8e"/>
</dbReference>
<organism evidence="1 2">
    <name type="scientific">Coffea arabica</name>
    <name type="common">Arabian coffee</name>
    <dbReference type="NCBI Taxonomy" id="13443"/>
    <lineage>
        <taxon>Eukaryota</taxon>
        <taxon>Viridiplantae</taxon>
        <taxon>Streptophyta</taxon>
        <taxon>Embryophyta</taxon>
        <taxon>Tracheophyta</taxon>
        <taxon>Spermatophyta</taxon>
        <taxon>Magnoliopsida</taxon>
        <taxon>eudicotyledons</taxon>
        <taxon>Gunneridae</taxon>
        <taxon>Pentapetalae</taxon>
        <taxon>asterids</taxon>
        <taxon>lamiids</taxon>
        <taxon>Gentianales</taxon>
        <taxon>Rubiaceae</taxon>
        <taxon>Ixoroideae</taxon>
        <taxon>Gardenieae complex</taxon>
        <taxon>Bertiereae - Coffeeae clade</taxon>
        <taxon>Coffeeae</taxon>
        <taxon>Coffea</taxon>
    </lineage>
</organism>
<sequence length="124" mass="14638">MNKFCEKFHFKQYNSSMYYTATNGLIEAFNKTLYNLLKKIVDKSKRDWHFRIGEALWAYRTTFRTPTQATPYTLVYGVEAVLPLECQIPSLRIAIQKGLSEEDNVRLHLEELEALDEKRLETQQ</sequence>
<dbReference type="InterPro" id="IPR012337">
    <property type="entry name" value="RNaseH-like_sf"/>
</dbReference>
<accession>A0ABM4VBW5</accession>
<dbReference type="Gene3D" id="3.30.420.10">
    <property type="entry name" value="Ribonuclease H-like superfamily/Ribonuclease H"/>
    <property type="match status" value="1"/>
</dbReference>
<name>A0ABM4VBW5_COFAR</name>
<dbReference type="SUPFAM" id="SSF53098">
    <property type="entry name" value="Ribonuclease H-like"/>
    <property type="match status" value="1"/>
</dbReference>
<evidence type="ECO:0000313" key="2">
    <source>
        <dbReference type="RefSeq" id="XP_071917015.1"/>
    </source>
</evidence>
<gene>
    <name evidence="2" type="primary">LOC140012639</name>
</gene>
<proteinExistence type="predicted"/>
<dbReference type="RefSeq" id="XP_071917015.1">
    <property type="nucleotide sequence ID" value="XM_072060914.1"/>
</dbReference>
<keyword evidence="1" id="KW-1185">Reference proteome</keyword>
<evidence type="ECO:0000313" key="1">
    <source>
        <dbReference type="Proteomes" id="UP001652660"/>
    </source>
</evidence>
<dbReference type="PANTHER" id="PTHR48475:SF1">
    <property type="entry name" value="RNASE H TYPE-1 DOMAIN-CONTAINING PROTEIN"/>
    <property type="match status" value="1"/>
</dbReference>
<protein>
    <recommendedName>
        <fullName evidence="3">Integrase catalytic domain-containing protein</fullName>
    </recommendedName>
</protein>
<dbReference type="PANTHER" id="PTHR48475">
    <property type="entry name" value="RIBONUCLEASE H"/>
    <property type="match status" value="1"/>
</dbReference>
<dbReference type="GeneID" id="140012639"/>
<reference evidence="2" key="1">
    <citation type="submission" date="2025-08" db="UniProtKB">
        <authorList>
            <consortium name="RefSeq"/>
        </authorList>
    </citation>
    <scope>IDENTIFICATION</scope>
    <source>
        <tissue evidence="2">Leaves</tissue>
    </source>
</reference>
<dbReference type="InterPro" id="IPR036397">
    <property type="entry name" value="RNaseH_sf"/>
</dbReference>
<evidence type="ECO:0008006" key="3">
    <source>
        <dbReference type="Google" id="ProtNLM"/>
    </source>
</evidence>